<protein>
    <submittedName>
        <fullName evidence="2">Uncharacterized protein</fullName>
    </submittedName>
</protein>
<keyword evidence="3" id="KW-1185">Reference proteome</keyword>
<keyword evidence="1" id="KW-0472">Membrane</keyword>
<comment type="caution">
    <text evidence="2">The sequence shown here is derived from an EMBL/GenBank/DDBJ whole genome shotgun (WGS) entry which is preliminary data.</text>
</comment>
<evidence type="ECO:0000313" key="2">
    <source>
        <dbReference type="EMBL" id="MCD7453712.1"/>
    </source>
</evidence>
<evidence type="ECO:0000256" key="1">
    <source>
        <dbReference type="SAM" id="Phobius"/>
    </source>
</evidence>
<name>A0ABS8S4K3_DATST</name>
<evidence type="ECO:0000313" key="3">
    <source>
        <dbReference type="Proteomes" id="UP000823775"/>
    </source>
</evidence>
<keyword evidence="1" id="KW-0812">Transmembrane</keyword>
<dbReference type="EMBL" id="JACEIK010000263">
    <property type="protein sequence ID" value="MCD7453712.1"/>
    <property type="molecule type" value="Genomic_DNA"/>
</dbReference>
<sequence>MPKTKRGSVIWLSSKRRQTLSHLSYMSGASLFFSRFLMFFIVNISSMFFWIALRSFSVEILANQDRPICVI</sequence>
<gene>
    <name evidence="2" type="ORF">HAX54_021903</name>
</gene>
<keyword evidence="1" id="KW-1133">Transmembrane helix</keyword>
<reference evidence="2 3" key="1">
    <citation type="journal article" date="2021" name="BMC Genomics">
        <title>Datura genome reveals duplications of psychoactive alkaloid biosynthetic genes and high mutation rate following tissue culture.</title>
        <authorList>
            <person name="Rajewski A."/>
            <person name="Carter-House D."/>
            <person name="Stajich J."/>
            <person name="Litt A."/>
        </authorList>
    </citation>
    <scope>NUCLEOTIDE SEQUENCE [LARGE SCALE GENOMIC DNA]</scope>
    <source>
        <strain evidence="2">AR-01</strain>
    </source>
</reference>
<proteinExistence type="predicted"/>
<accession>A0ABS8S4K3</accession>
<feature type="transmembrane region" description="Helical" evidence="1">
    <location>
        <begin position="32"/>
        <end position="53"/>
    </location>
</feature>
<dbReference type="Proteomes" id="UP000823775">
    <property type="component" value="Unassembled WGS sequence"/>
</dbReference>
<organism evidence="2 3">
    <name type="scientific">Datura stramonium</name>
    <name type="common">Jimsonweed</name>
    <name type="synonym">Common thornapple</name>
    <dbReference type="NCBI Taxonomy" id="4076"/>
    <lineage>
        <taxon>Eukaryota</taxon>
        <taxon>Viridiplantae</taxon>
        <taxon>Streptophyta</taxon>
        <taxon>Embryophyta</taxon>
        <taxon>Tracheophyta</taxon>
        <taxon>Spermatophyta</taxon>
        <taxon>Magnoliopsida</taxon>
        <taxon>eudicotyledons</taxon>
        <taxon>Gunneridae</taxon>
        <taxon>Pentapetalae</taxon>
        <taxon>asterids</taxon>
        <taxon>lamiids</taxon>
        <taxon>Solanales</taxon>
        <taxon>Solanaceae</taxon>
        <taxon>Solanoideae</taxon>
        <taxon>Datureae</taxon>
        <taxon>Datura</taxon>
    </lineage>
</organism>